<comment type="subcellular location">
    <subcellularLocation>
        <location evidence="1">Cytoplasm</location>
        <location evidence="1">Cytoskeleton</location>
    </subcellularLocation>
</comment>
<comment type="similarity">
    <text evidence="2 7">Belongs to the profilin family.</text>
</comment>
<protein>
    <recommendedName>
        <fullName evidence="7">Profilin</fullName>
    </recommendedName>
</protein>
<comment type="function">
    <text evidence="6">Binds to actin and affects the structure of the cytoskeleton. At high concentrations, profilin prevents the polymerization of actin, whereas it enhances it at low concentrations.</text>
</comment>
<evidence type="ECO:0000256" key="6">
    <source>
        <dbReference type="RuleBase" id="RU003908"/>
    </source>
</evidence>
<dbReference type="GO" id="GO:1903475">
    <property type="term" value="P:mitotic actomyosin contractile ring assembly"/>
    <property type="evidence" value="ECO:0007669"/>
    <property type="project" value="UniProtKB-ARBA"/>
</dbReference>
<dbReference type="Proteomes" id="UP000398389">
    <property type="component" value="Unassembled WGS sequence"/>
</dbReference>
<dbReference type="FunFam" id="3.30.450.30:FF:000001">
    <property type="entry name" value="Profilin"/>
    <property type="match status" value="1"/>
</dbReference>
<keyword evidence="4 7" id="KW-0009">Actin-binding</keyword>
<evidence type="ECO:0000256" key="3">
    <source>
        <dbReference type="ARBA" id="ARBA00022490"/>
    </source>
</evidence>
<evidence type="ECO:0000313" key="9">
    <source>
        <dbReference type="Proteomes" id="UP000398389"/>
    </source>
</evidence>
<keyword evidence="3" id="KW-0963">Cytoplasm</keyword>
<dbReference type="InterPro" id="IPR027310">
    <property type="entry name" value="Profilin_CS"/>
</dbReference>
<reference evidence="8 9" key="1">
    <citation type="submission" date="2019-09" db="EMBL/GenBank/DDBJ databases">
        <authorList>
            <person name="Brejova B."/>
        </authorList>
    </citation>
    <scope>NUCLEOTIDE SEQUENCE [LARGE SCALE GENOMIC DNA]</scope>
</reference>
<dbReference type="InterPro" id="IPR048278">
    <property type="entry name" value="PFN"/>
</dbReference>
<evidence type="ECO:0000256" key="4">
    <source>
        <dbReference type="ARBA" id="ARBA00023203"/>
    </source>
</evidence>
<dbReference type="Pfam" id="PF00235">
    <property type="entry name" value="Profilin"/>
    <property type="match status" value="1"/>
</dbReference>
<dbReference type="Gene3D" id="3.30.450.30">
    <property type="entry name" value="Dynein light chain 2a, cytoplasmic"/>
    <property type="match status" value="1"/>
</dbReference>
<dbReference type="PRINTS" id="PR00392">
    <property type="entry name" value="PROFILIN"/>
</dbReference>
<evidence type="ECO:0000256" key="1">
    <source>
        <dbReference type="ARBA" id="ARBA00004245"/>
    </source>
</evidence>
<organism evidence="8 9">
    <name type="scientific">Magnusiomyces paraingens</name>
    <dbReference type="NCBI Taxonomy" id="2606893"/>
    <lineage>
        <taxon>Eukaryota</taxon>
        <taxon>Fungi</taxon>
        <taxon>Dikarya</taxon>
        <taxon>Ascomycota</taxon>
        <taxon>Saccharomycotina</taxon>
        <taxon>Dipodascomycetes</taxon>
        <taxon>Dipodascales</taxon>
        <taxon>Dipodascaceae</taxon>
        <taxon>Magnusiomyces</taxon>
    </lineage>
</organism>
<evidence type="ECO:0000256" key="5">
    <source>
        <dbReference type="ARBA" id="ARBA00023212"/>
    </source>
</evidence>
<dbReference type="AlphaFoldDB" id="A0A5E8BLG8"/>
<dbReference type="GeneID" id="43581884"/>
<dbReference type="InterPro" id="IPR036140">
    <property type="entry name" value="PFN_sf"/>
</dbReference>
<comment type="subunit">
    <text evidence="6">Occurs in many kinds of cells as a complex with monomeric actin in a 1:1 ratio.</text>
</comment>
<dbReference type="CDD" id="cd00148">
    <property type="entry name" value="PROF"/>
    <property type="match status" value="1"/>
</dbReference>
<dbReference type="GO" id="GO:0005938">
    <property type="term" value="C:cell cortex"/>
    <property type="evidence" value="ECO:0007669"/>
    <property type="project" value="TreeGrafter"/>
</dbReference>
<dbReference type="SUPFAM" id="SSF55770">
    <property type="entry name" value="Profilin (actin-binding protein)"/>
    <property type="match status" value="1"/>
</dbReference>
<dbReference type="GO" id="GO:0003785">
    <property type="term" value="F:actin monomer binding"/>
    <property type="evidence" value="ECO:0007669"/>
    <property type="project" value="TreeGrafter"/>
</dbReference>
<dbReference type="EMBL" id="CABVLU010000002">
    <property type="protein sequence ID" value="VVT51347.1"/>
    <property type="molecule type" value="Genomic_DNA"/>
</dbReference>
<dbReference type="PRINTS" id="PR01640">
    <property type="entry name" value="PROFILINPLNT"/>
</dbReference>
<evidence type="ECO:0000256" key="7">
    <source>
        <dbReference type="RuleBase" id="RU003909"/>
    </source>
</evidence>
<sequence length="126" mass="13865">MSWDSYVDTLKNQHHIARSAIVSRAGDSVWASSSDFKLSPTELSEIAQAFDNPTRVLSSGVHANGQKFFTLSADDRVIRAQRNQDGIIAVRTKQAIIISNYDEKVLANSASTSTEKLADYLIKSGY</sequence>
<dbReference type="PANTHER" id="PTHR11604:SF0">
    <property type="entry name" value="PROFILIN"/>
    <property type="match status" value="1"/>
</dbReference>
<dbReference type="RefSeq" id="XP_031853675.1">
    <property type="nucleotide sequence ID" value="XM_031997784.1"/>
</dbReference>
<name>A0A5E8BLG8_9ASCO</name>
<dbReference type="GO" id="GO:0005856">
    <property type="term" value="C:cytoskeleton"/>
    <property type="evidence" value="ECO:0007669"/>
    <property type="project" value="UniProtKB-SubCell"/>
</dbReference>
<dbReference type="OrthoDB" id="421374at2759"/>
<dbReference type="PROSITE" id="PS00414">
    <property type="entry name" value="PROFILIN"/>
    <property type="match status" value="1"/>
</dbReference>
<gene>
    <name evidence="8" type="ORF">SAPINGB_P003066</name>
</gene>
<evidence type="ECO:0000313" key="8">
    <source>
        <dbReference type="EMBL" id="VVT51347.1"/>
    </source>
</evidence>
<evidence type="ECO:0000256" key="2">
    <source>
        <dbReference type="ARBA" id="ARBA00010058"/>
    </source>
</evidence>
<accession>A0A5E8BLG8</accession>
<keyword evidence="9" id="KW-1185">Reference proteome</keyword>
<keyword evidence="5 6" id="KW-0206">Cytoskeleton</keyword>
<dbReference type="SMART" id="SM00392">
    <property type="entry name" value="PROF"/>
    <property type="match status" value="1"/>
</dbReference>
<dbReference type="PANTHER" id="PTHR11604">
    <property type="entry name" value="PROFILIN"/>
    <property type="match status" value="1"/>
</dbReference>
<proteinExistence type="inferred from homology"/>
<dbReference type="InterPro" id="IPR005455">
    <property type="entry name" value="PFN_euk"/>
</dbReference>